<dbReference type="InterPro" id="IPR036390">
    <property type="entry name" value="WH_DNA-bd_sf"/>
</dbReference>
<comment type="similarity">
    <text evidence="1">Belongs to the LysR transcriptional regulatory family.</text>
</comment>
<dbReference type="EMBL" id="SACS01000005">
    <property type="protein sequence ID" value="RVU40372.1"/>
    <property type="molecule type" value="Genomic_DNA"/>
</dbReference>
<dbReference type="GO" id="GO:0043565">
    <property type="term" value="F:sequence-specific DNA binding"/>
    <property type="evidence" value="ECO:0007669"/>
    <property type="project" value="TreeGrafter"/>
</dbReference>
<dbReference type="PROSITE" id="PS50931">
    <property type="entry name" value="HTH_LYSR"/>
    <property type="match status" value="1"/>
</dbReference>
<name>A0A437R0T6_9GAMM</name>
<dbReference type="Gene3D" id="1.10.10.10">
    <property type="entry name" value="Winged helix-like DNA-binding domain superfamily/Winged helix DNA-binding domain"/>
    <property type="match status" value="1"/>
</dbReference>
<comment type="caution">
    <text evidence="6">The sequence shown here is derived from an EMBL/GenBank/DDBJ whole genome shotgun (WGS) entry which is preliminary data.</text>
</comment>
<proteinExistence type="inferred from homology"/>
<accession>A0A437R0T6</accession>
<dbReference type="SUPFAM" id="SSF53850">
    <property type="entry name" value="Periplasmic binding protein-like II"/>
    <property type="match status" value="1"/>
</dbReference>
<reference evidence="6 7" key="1">
    <citation type="submission" date="2019-01" db="EMBL/GenBank/DDBJ databases">
        <authorList>
            <person name="Chen W.-M."/>
        </authorList>
    </citation>
    <scope>NUCLEOTIDE SEQUENCE [LARGE SCALE GENOMIC DNA]</scope>
    <source>
        <strain evidence="6 7">KYPC3</strain>
    </source>
</reference>
<dbReference type="InterPro" id="IPR036388">
    <property type="entry name" value="WH-like_DNA-bd_sf"/>
</dbReference>
<evidence type="ECO:0000256" key="1">
    <source>
        <dbReference type="ARBA" id="ARBA00009437"/>
    </source>
</evidence>
<evidence type="ECO:0000313" key="7">
    <source>
        <dbReference type="Proteomes" id="UP000283077"/>
    </source>
</evidence>
<evidence type="ECO:0000256" key="3">
    <source>
        <dbReference type="ARBA" id="ARBA00023125"/>
    </source>
</evidence>
<dbReference type="InterPro" id="IPR005119">
    <property type="entry name" value="LysR_subst-bd"/>
</dbReference>
<dbReference type="Pfam" id="PF03466">
    <property type="entry name" value="LysR_substrate"/>
    <property type="match status" value="1"/>
</dbReference>
<dbReference type="Gene3D" id="3.40.190.290">
    <property type="match status" value="1"/>
</dbReference>
<dbReference type="GO" id="GO:0003700">
    <property type="term" value="F:DNA-binding transcription factor activity"/>
    <property type="evidence" value="ECO:0007669"/>
    <property type="project" value="InterPro"/>
</dbReference>
<dbReference type="GO" id="GO:0006351">
    <property type="term" value="P:DNA-templated transcription"/>
    <property type="evidence" value="ECO:0007669"/>
    <property type="project" value="TreeGrafter"/>
</dbReference>
<evidence type="ECO:0000256" key="2">
    <source>
        <dbReference type="ARBA" id="ARBA00023015"/>
    </source>
</evidence>
<dbReference type="PANTHER" id="PTHR30537">
    <property type="entry name" value="HTH-TYPE TRANSCRIPTIONAL REGULATOR"/>
    <property type="match status" value="1"/>
</dbReference>
<keyword evidence="7" id="KW-1185">Reference proteome</keyword>
<dbReference type="Pfam" id="PF00126">
    <property type="entry name" value="HTH_1"/>
    <property type="match status" value="1"/>
</dbReference>
<dbReference type="PANTHER" id="PTHR30537:SF21">
    <property type="entry name" value="HTH-TYPE TRANSCRIPTIONAL REGULATOR SINR-RELATED"/>
    <property type="match status" value="1"/>
</dbReference>
<dbReference type="CDD" id="cd08422">
    <property type="entry name" value="PBP2_CrgA_like"/>
    <property type="match status" value="1"/>
</dbReference>
<dbReference type="InterPro" id="IPR000847">
    <property type="entry name" value="LysR_HTH_N"/>
</dbReference>
<evidence type="ECO:0000313" key="6">
    <source>
        <dbReference type="EMBL" id="RVU40372.1"/>
    </source>
</evidence>
<evidence type="ECO:0000259" key="5">
    <source>
        <dbReference type="PROSITE" id="PS50931"/>
    </source>
</evidence>
<dbReference type="Proteomes" id="UP000283077">
    <property type="component" value="Unassembled WGS sequence"/>
</dbReference>
<dbReference type="AlphaFoldDB" id="A0A437R0T6"/>
<evidence type="ECO:0000256" key="4">
    <source>
        <dbReference type="ARBA" id="ARBA00023163"/>
    </source>
</evidence>
<gene>
    <name evidence="6" type="ORF">EOE67_06375</name>
</gene>
<dbReference type="InterPro" id="IPR058163">
    <property type="entry name" value="LysR-type_TF_proteobact-type"/>
</dbReference>
<dbReference type="SUPFAM" id="SSF46785">
    <property type="entry name" value="Winged helix' DNA-binding domain"/>
    <property type="match status" value="1"/>
</dbReference>
<dbReference type="OrthoDB" id="5572602at2"/>
<keyword evidence="3" id="KW-0238">DNA-binding</keyword>
<keyword evidence="4" id="KW-0804">Transcription</keyword>
<dbReference type="FunFam" id="1.10.10.10:FF:000001">
    <property type="entry name" value="LysR family transcriptional regulator"/>
    <property type="match status" value="1"/>
</dbReference>
<feature type="domain" description="HTH lysR-type" evidence="5">
    <location>
        <begin position="1"/>
        <end position="58"/>
    </location>
</feature>
<protein>
    <submittedName>
        <fullName evidence="6">LysR family transcriptional regulator</fullName>
    </submittedName>
</protein>
<organism evidence="6 7">
    <name type="scientific">Rheinheimera riviphila</name>
    <dbReference type="NCBI Taxonomy" id="1834037"/>
    <lineage>
        <taxon>Bacteria</taxon>
        <taxon>Pseudomonadati</taxon>
        <taxon>Pseudomonadota</taxon>
        <taxon>Gammaproteobacteria</taxon>
        <taxon>Chromatiales</taxon>
        <taxon>Chromatiaceae</taxon>
        <taxon>Rheinheimera</taxon>
    </lineage>
</organism>
<dbReference type="FunFam" id="3.40.190.290:FF:000001">
    <property type="entry name" value="Transcriptional regulator, LysR family"/>
    <property type="match status" value="1"/>
</dbReference>
<keyword evidence="2" id="KW-0805">Transcription regulation</keyword>
<sequence length="303" mass="33630">MQLQDLKLFRQIVVTGSISAAARQFDLTPAAASAALKRLELYVGTALIIRSTRSLKLSSAGEKFLQHCQNALTALEQGKQELTEQSGRIGGELRLTAPSDLGRNLLLPWLDELQDQHPDLRIRLELSDKIAGLTAEQVDVALRYGALPDSNLVSFHITDVPRVLCAAPSYLAIHGKPLHPIDLQQHNCLLYLIDHRTFANWHFGYQDDPFTVSVSGNRVTNDAEIVRRWAVSGKGIALKSALDMSEDLRAGRVVSLLPEFKPHPQQLNLVCASRAQVSPTVLLLRDELRIRVAQQFNLLNLQT</sequence>